<evidence type="ECO:0000256" key="1">
    <source>
        <dbReference type="SAM" id="MobiDB-lite"/>
    </source>
</evidence>
<evidence type="ECO:0000313" key="2">
    <source>
        <dbReference type="EMBL" id="KAG8061447.1"/>
    </source>
</evidence>
<name>A0A8J5SEA3_ZIZPA</name>
<feature type="compositionally biased region" description="Pro residues" evidence="1">
    <location>
        <begin position="32"/>
        <end position="47"/>
    </location>
</feature>
<comment type="caution">
    <text evidence="2">The sequence shown here is derived from an EMBL/GenBank/DDBJ whole genome shotgun (WGS) entry which is preliminary data.</text>
</comment>
<organism evidence="2 3">
    <name type="scientific">Zizania palustris</name>
    <name type="common">Northern wild rice</name>
    <dbReference type="NCBI Taxonomy" id="103762"/>
    <lineage>
        <taxon>Eukaryota</taxon>
        <taxon>Viridiplantae</taxon>
        <taxon>Streptophyta</taxon>
        <taxon>Embryophyta</taxon>
        <taxon>Tracheophyta</taxon>
        <taxon>Spermatophyta</taxon>
        <taxon>Magnoliopsida</taxon>
        <taxon>Liliopsida</taxon>
        <taxon>Poales</taxon>
        <taxon>Poaceae</taxon>
        <taxon>BOP clade</taxon>
        <taxon>Oryzoideae</taxon>
        <taxon>Oryzeae</taxon>
        <taxon>Zizaniinae</taxon>
        <taxon>Zizania</taxon>
    </lineage>
</organism>
<evidence type="ECO:0000313" key="3">
    <source>
        <dbReference type="Proteomes" id="UP000729402"/>
    </source>
</evidence>
<keyword evidence="3" id="KW-1185">Reference proteome</keyword>
<reference evidence="2" key="1">
    <citation type="journal article" date="2021" name="bioRxiv">
        <title>Whole Genome Assembly and Annotation of Northern Wild Rice, Zizania palustris L., Supports a Whole Genome Duplication in the Zizania Genus.</title>
        <authorList>
            <person name="Haas M."/>
            <person name="Kono T."/>
            <person name="Macchietto M."/>
            <person name="Millas R."/>
            <person name="McGilp L."/>
            <person name="Shao M."/>
            <person name="Duquette J."/>
            <person name="Hirsch C.N."/>
            <person name="Kimball J."/>
        </authorList>
    </citation>
    <scope>NUCLEOTIDE SEQUENCE</scope>
    <source>
        <tissue evidence="2">Fresh leaf tissue</tissue>
    </source>
</reference>
<reference evidence="2" key="2">
    <citation type="submission" date="2021-02" db="EMBL/GenBank/DDBJ databases">
        <authorList>
            <person name="Kimball J.A."/>
            <person name="Haas M.W."/>
            <person name="Macchietto M."/>
            <person name="Kono T."/>
            <person name="Duquette J."/>
            <person name="Shao M."/>
        </authorList>
    </citation>
    <scope>NUCLEOTIDE SEQUENCE</scope>
    <source>
        <tissue evidence="2">Fresh leaf tissue</tissue>
    </source>
</reference>
<gene>
    <name evidence="2" type="ORF">GUJ93_ZPchr0003g16968</name>
</gene>
<feature type="compositionally biased region" description="Polar residues" evidence="1">
    <location>
        <begin position="20"/>
        <end position="31"/>
    </location>
</feature>
<feature type="region of interest" description="Disordered" evidence="1">
    <location>
        <begin position="1"/>
        <end position="48"/>
    </location>
</feature>
<dbReference type="Proteomes" id="UP000729402">
    <property type="component" value="Unassembled WGS sequence"/>
</dbReference>
<dbReference type="AlphaFoldDB" id="A0A8J5SEA3"/>
<sequence>MATTASPNTPVASTRVMASATLTPHSVTSLPASPPMPQPEFVSPPPNVQEYWDIDTDDVEPSWKDEGEDLVDSADLVVEYHSMDLVVDNMDVDTAMDYQSSKQWPLQRAPTLRWRAHV</sequence>
<proteinExistence type="predicted"/>
<dbReference type="EMBL" id="JAAALK010000286">
    <property type="protein sequence ID" value="KAG8061447.1"/>
    <property type="molecule type" value="Genomic_DNA"/>
</dbReference>
<protein>
    <submittedName>
        <fullName evidence="2">Uncharacterized protein</fullName>
    </submittedName>
</protein>
<accession>A0A8J5SEA3</accession>
<feature type="compositionally biased region" description="Polar residues" evidence="1">
    <location>
        <begin position="1"/>
        <end position="12"/>
    </location>
</feature>